<dbReference type="NCBIfam" id="TIGR00507">
    <property type="entry name" value="aroE"/>
    <property type="match status" value="1"/>
</dbReference>
<comment type="function">
    <text evidence="10">Involved in the biosynthesis of the chorismate, which leads to the biosynthesis of aromatic amino acids. Catalyzes the reversible NADPH linked reduction of 3-dehydroshikimate (DHSA) to yield shikimate (SA).</text>
</comment>
<feature type="binding site" evidence="10">
    <location>
        <position position="108"/>
    </location>
    <ligand>
        <name>shikimate</name>
        <dbReference type="ChEBI" id="CHEBI:36208"/>
    </ligand>
</feature>
<dbReference type="GO" id="GO:0009073">
    <property type="term" value="P:aromatic amino acid family biosynthetic process"/>
    <property type="evidence" value="ECO:0007669"/>
    <property type="project" value="UniProtKB-KW"/>
</dbReference>
<evidence type="ECO:0000256" key="9">
    <source>
        <dbReference type="ARBA" id="ARBA00060613"/>
    </source>
</evidence>
<comment type="catalytic activity">
    <reaction evidence="6 10">
        <text>shikimate + NADP(+) = 3-dehydroshikimate + NADPH + H(+)</text>
        <dbReference type="Rhea" id="RHEA:17737"/>
        <dbReference type="ChEBI" id="CHEBI:15378"/>
        <dbReference type="ChEBI" id="CHEBI:16630"/>
        <dbReference type="ChEBI" id="CHEBI:36208"/>
        <dbReference type="ChEBI" id="CHEBI:57783"/>
        <dbReference type="ChEBI" id="CHEBI:58349"/>
        <dbReference type="EC" id="1.1.1.25"/>
    </reaction>
</comment>
<keyword evidence="4 10" id="KW-0560">Oxidoreductase</keyword>
<dbReference type="FunFam" id="3.40.50.720:FF:000086">
    <property type="entry name" value="Quinate/shikimate dehydrogenase"/>
    <property type="match status" value="1"/>
</dbReference>
<evidence type="ECO:0000256" key="7">
    <source>
        <dbReference type="ARBA" id="ARBA00051639"/>
    </source>
</evidence>
<evidence type="ECO:0000259" key="13">
    <source>
        <dbReference type="Pfam" id="PF18317"/>
    </source>
</evidence>
<dbReference type="GO" id="GO:0008652">
    <property type="term" value="P:amino acid biosynthetic process"/>
    <property type="evidence" value="ECO:0007669"/>
    <property type="project" value="UniProtKB-KW"/>
</dbReference>
<proteinExistence type="inferred from homology"/>
<dbReference type="PANTHER" id="PTHR21089">
    <property type="entry name" value="SHIKIMATE DEHYDROGENASE"/>
    <property type="match status" value="1"/>
</dbReference>
<feature type="active site" description="Proton acceptor" evidence="10">
    <location>
        <position position="72"/>
    </location>
</feature>
<protein>
    <recommendedName>
        <fullName evidence="10">Shikimate dehydrogenase (NADP(+))</fullName>
        <shortName evidence="10">SDH</shortName>
        <ecNumber evidence="10">1.1.1.25</ecNumber>
    </recommendedName>
</protein>
<dbReference type="InterPro" id="IPR022893">
    <property type="entry name" value="Shikimate_DH_fam"/>
</dbReference>
<reference evidence="14 15" key="1">
    <citation type="journal article" date="2019" name="Front. Microbiol.">
        <title>Thermoanaerosceptrum fracticalcis gen. nov. sp. nov., a Novel Fumarate-Fermenting Microorganism From a Deep Fractured Carbonate Aquifer of the US Great Basin.</title>
        <authorList>
            <person name="Hamilton-Brehm S.D."/>
            <person name="Stewart L.E."/>
            <person name="Zavarin M."/>
            <person name="Caldwell M."/>
            <person name="Lawson P.A."/>
            <person name="Onstott T.C."/>
            <person name="Grzymski J."/>
            <person name="Neveux I."/>
            <person name="Lollar B.S."/>
            <person name="Russell C.E."/>
            <person name="Moser D.P."/>
        </authorList>
    </citation>
    <scope>NUCLEOTIDE SEQUENCE [LARGE SCALE GENOMIC DNA]</scope>
    <source>
        <strain evidence="14 15">DRI-13</strain>
    </source>
</reference>
<comment type="pathway">
    <text evidence="9">Aromatic compound metabolism; 3,4-dihydroxybenzoate biosynthesis; 3-dehydroquinate from D-quinate (NAD(+) route).</text>
</comment>
<evidence type="ECO:0000259" key="11">
    <source>
        <dbReference type="Pfam" id="PF01488"/>
    </source>
</evidence>
<dbReference type="EC" id="1.1.1.25" evidence="10"/>
<comment type="catalytic activity">
    <reaction evidence="7">
        <text>L-quinate + NAD(+) = 3-dehydroquinate + NADH + H(+)</text>
        <dbReference type="Rhea" id="RHEA:22364"/>
        <dbReference type="ChEBI" id="CHEBI:15378"/>
        <dbReference type="ChEBI" id="CHEBI:29751"/>
        <dbReference type="ChEBI" id="CHEBI:32364"/>
        <dbReference type="ChEBI" id="CHEBI:57540"/>
        <dbReference type="ChEBI" id="CHEBI:57945"/>
        <dbReference type="EC" id="1.1.1.24"/>
    </reaction>
</comment>
<dbReference type="UniPathway" id="UPA00053">
    <property type="reaction ID" value="UER00087"/>
</dbReference>
<dbReference type="InterPro" id="IPR006151">
    <property type="entry name" value="Shikm_DH/Glu-tRNA_Rdtase"/>
</dbReference>
<dbReference type="HAMAP" id="MF_00222">
    <property type="entry name" value="Shikimate_DH_AroE"/>
    <property type="match status" value="1"/>
</dbReference>
<dbReference type="RefSeq" id="WP_034425930.1">
    <property type="nucleotide sequence ID" value="NZ_CP045798.1"/>
</dbReference>
<evidence type="ECO:0000259" key="12">
    <source>
        <dbReference type="Pfam" id="PF08501"/>
    </source>
</evidence>
<dbReference type="Gene3D" id="3.40.50.720">
    <property type="entry name" value="NAD(P)-binding Rossmann-like Domain"/>
    <property type="match status" value="1"/>
</dbReference>
<name>A0A7G6E6F0_THEFR</name>
<dbReference type="InterPro" id="IPR036291">
    <property type="entry name" value="NAD(P)-bd_dom_sf"/>
</dbReference>
<feature type="binding site" evidence="10">
    <location>
        <position position="231"/>
    </location>
    <ligand>
        <name>shikimate</name>
        <dbReference type="ChEBI" id="CHEBI:36208"/>
    </ligand>
</feature>
<dbReference type="AlphaFoldDB" id="A0A7G6E6F0"/>
<evidence type="ECO:0000256" key="2">
    <source>
        <dbReference type="ARBA" id="ARBA00022605"/>
    </source>
</evidence>
<keyword evidence="3 10" id="KW-0521">NADP</keyword>
<dbReference type="GO" id="GO:0019632">
    <property type="term" value="P:shikimate metabolic process"/>
    <property type="evidence" value="ECO:0007669"/>
    <property type="project" value="InterPro"/>
</dbReference>
<dbReference type="GO" id="GO:0030266">
    <property type="term" value="F:quinate 3-dehydrogenase (NAD+) activity"/>
    <property type="evidence" value="ECO:0007669"/>
    <property type="project" value="UniProtKB-EC"/>
</dbReference>
<evidence type="ECO:0000256" key="6">
    <source>
        <dbReference type="ARBA" id="ARBA00049442"/>
    </source>
</evidence>
<keyword evidence="5 10" id="KW-0057">Aromatic amino acid biosynthesis</keyword>
<feature type="domain" description="Shikimate dehydrogenase substrate binding N-terminal" evidence="12">
    <location>
        <begin position="13"/>
        <end position="95"/>
    </location>
</feature>
<evidence type="ECO:0000256" key="5">
    <source>
        <dbReference type="ARBA" id="ARBA00023141"/>
    </source>
</evidence>
<dbReference type="Pfam" id="PF01488">
    <property type="entry name" value="Shikimate_DH"/>
    <property type="match status" value="1"/>
</dbReference>
<dbReference type="InterPro" id="IPR013708">
    <property type="entry name" value="Shikimate_DH-bd_N"/>
</dbReference>
<keyword evidence="2 10" id="KW-0028">Amino-acid biosynthesis</keyword>
<dbReference type="Pfam" id="PF18317">
    <property type="entry name" value="SDH_C"/>
    <property type="match status" value="1"/>
</dbReference>
<dbReference type="GO" id="GO:0005829">
    <property type="term" value="C:cytosol"/>
    <property type="evidence" value="ECO:0007669"/>
    <property type="project" value="TreeGrafter"/>
</dbReference>
<comment type="subunit">
    <text evidence="10">Homodimer.</text>
</comment>
<evidence type="ECO:0000256" key="3">
    <source>
        <dbReference type="ARBA" id="ARBA00022857"/>
    </source>
</evidence>
<feature type="binding site" evidence="10">
    <location>
        <position position="229"/>
    </location>
    <ligand>
        <name>NADP(+)</name>
        <dbReference type="ChEBI" id="CHEBI:58349"/>
    </ligand>
</feature>
<dbReference type="PANTHER" id="PTHR21089:SF1">
    <property type="entry name" value="BIFUNCTIONAL 3-DEHYDROQUINATE DEHYDRATASE_SHIKIMATE DEHYDROGENASE, CHLOROPLASTIC"/>
    <property type="match status" value="1"/>
</dbReference>
<keyword evidence="15" id="KW-1185">Reference proteome</keyword>
<feature type="domain" description="Quinate/shikimate 5-dehydrogenase/glutamyl-tRNA reductase" evidence="11">
    <location>
        <begin position="123"/>
        <end position="202"/>
    </location>
</feature>
<feature type="binding site" evidence="10">
    <location>
        <begin position="21"/>
        <end position="23"/>
    </location>
    <ligand>
        <name>shikimate</name>
        <dbReference type="ChEBI" id="CHEBI:36208"/>
    </ligand>
</feature>
<dbReference type="GO" id="GO:0004764">
    <property type="term" value="F:shikimate 3-dehydrogenase (NADP+) activity"/>
    <property type="evidence" value="ECO:0007669"/>
    <property type="project" value="UniProtKB-UniRule"/>
</dbReference>
<feature type="binding site" evidence="10">
    <location>
        <position position="93"/>
    </location>
    <ligand>
        <name>shikimate</name>
        <dbReference type="ChEBI" id="CHEBI:36208"/>
    </ligand>
</feature>
<comment type="similarity">
    <text evidence="10">Belongs to the shikimate dehydrogenase family.</text>
</comment>
<gene>
    <name evidence="10 14" type="primary">aroE</name>
    <name evidence="14" type="ORF">BR63_16055</name>
</gene>
<evidence type="ECO:0000256" key="1">
    <source>
        <dbReference type="ARBA" id="ARBA00004871"/>
    </source>
</evidence>
<feature type="binding site" evidence="10">
    <location>
        <begin position="157"/>
        <end position="162"/>
    </location>
    <ligand>
        <name>NADP(+)</name>
        <dbReference type="ChEBI" id="CHEBI:58349"/>
    </ligand>
</feature>
<dbReference type="GO" id="GO:0009423">
    <property type="term" value="P:chorismate biosynthetic process"/>
    <property type="evidence" value="ECO:0007669"/>
    <property type="project" value="UniProtKB-UniRule"/>
</dbReference>
<dbReference type="Pfam" id="PF08501">
    <property type="entry name" value="Shikimate_dh_N"/>
    <property type="match status" value="1"/>
</dbReference>
<feature type="binding site" evidence="10">
    <location>
        <position position="68"/>
    </location>
    <ligand>
        <name>shikimate</name>
        <dbReference type="ChEBI" id="CHEBI:36208"/>
    </ligand>
</feature>
<dbReference type="Proteomes" id="UP000515847">
    <property type="component" value="Chromosome"/>
</dbReference>
<dbReference type="CDD" id="cd01065">
    <property type="entry name" value="NAD_bind_Shikimate_DH"/>
    <property type="match status" value="1"/>
</dbReference>
<organism evidence="14 15">
    <name type="scientific">Thermanaerosceptrum fracticalcis</name>
    <dbReference type="NCBI Taxonomy" id="1712410"/>
    <lineage>
        <taxon>Bacteria</taxon>
        <taxon>Bacillati</taxon>
        <taxon>Bacillota</taxon>
        <taxon>Clostridia</taxon>
        <taxon>Eubacteriales</taxon>
        <taxon>Peptococcaceae</taxon>
        <taxon>Thermanaerosceptrum</taxon>
    </lineage>
</organism>
<comment type="pathway">
    <text evidence="1 10">Metabolic intermediate biosynthesis; chorismate biosynthesis; chorismate from D-erythrose 4-phosphate and phosphoenolpyruvate: step 4/7.</text>
</comment>
<accession>A0A7G6E6F0</accession>
<dbReference type="SUPFAM" id="SSF51735">
    <property type="entry name" value="NAD(P)-binding Rossmann-fold domains"/>
    <property type="match status" value="1"/>
</dbReference>
<evidence type="ECO:0000256" key="10">
    <source>
        <dbReference type="HAMAP-Rule" id="MF_00222"/>
    </source>
</evidence>
<feature type="binding site" evidence="10">
    <location>
        <position position="252"/>
    </location>
    <ligand>
        <name>NADP(+)</name>
        <dbReference type="ChEBI" id="CHEBI:58349"/>
    </ligand>
</feature>
<feature type="binding site" evidence="10">
    <location>
        <begin position="133"/>
        <end position="137"/>
    </location>
    <ligand>
        <name>NADP(+)</name>
        <dbReference type="ChEBI" id="CHEBI:58349"/>
    </ligand>
</feature>
<comment type="catalytic activity">
    <reaction evidence="8">
        <text>shikimate + NAD(+) = 3-dehydroshikimate + NADH + H(+)</text>
        <dbReference type="Rhea" id="RHEA:17741"/>
        <dbReference type="ChEBI" id="CHEBI:15378"/>
        <dbReference type="ChEBI" id="CHEBI:16630"/>
        <dbReference type="ChEBI" id="CHEBI:36208"/>
        <dbReference type="ChEBI" id="CHEBI:57540"/>
        <dbReference type="ChEBI" id="CHEBI:57945"/>
    </reaction>
</comment>
<dbReference type="InterPro" id="IPR046346">
    <property type="entry name" value="Aminoacid_DH-like_N_sf"/>
</dbReference>
<dbReference type="EMBL" id="CP045798">
    <property type="protein sequence ID" value="QNB47654.1"/>
    <property type="molecule type" value="Genomic_DNA"/>
</dbReference>
<dbReference type="OrthoDB" id="9792692at2"/>
<evidence type="ECO:0000256" key="8">
    <source>
        <dbReference type="ARBA" id="ARBA00052329"/>
    </source>
</evidence>
<feature type="binding site" evidence="10">
    <location>
        <position position="259"/>
    </location>
    <ligand>
        <name>shikimate</name>
        <dbReference type="ChEBI" id="CHEBI:36208"/>
    </ligand>
</feature>
<evidence type="ECO:0000256" key="4">
    <source>
        <dbReference type="ARBA" id="ARBA00023002"/>
    </source>
</evidence>
<dbReference type="Gene3D" id="3.40.50.10860">
    <property type="entry name" value="Leucine Dehydrogenase, chain A, domain 1"/>
    <property type="match status" value="1"/>
</dbReference>
<dbReference type="NCBIfam" id="NF001319">
    <property type="entry name" value="PRK00258.3-3"/>
    <property type="match status" value="1"/>
</dbReference>
<dbReference type="SUPFAM" id="SSF53223">
    <property type="entry name" value="Aminoacid dehydrogenase-like, N-terminal domain"/>
    <property type="match status" value="1"/>
</dbReference>
<dbReference type="InterPro" id="IPR041121">
    <property type="entry name" value="SDH_C"/>
</dbReference>
<feature type="binding site" evidence="10">
    <location>
        <position position="84"/>
    </location>
    <ligand>
        <name>NADP(+)</name>
        <dbReference type="ChEBI" id="CHEBI:58349"/>
    </ligand>
</feature>
<sequence length="285" mass="31455">MLEVNGNTKIYVLLGNPIAQTLSPAMYNAAFRALQENRLYIACKVEEDGLEEAVKGLKALGIMGGNVTVPFKEKIIPFLDGISEESRLIGAVNTLYCREGELWGTNTDGAGFLKALKKVDPRGVEGRRVLMLGAGGSARAVAVTLAMAGAKEINIINRTLSKAQEIMEIVYGLDCRGQALGWDDKSIKEAVQESDFIINTTSLGMVPRVEEMPPLNPDWFRPSQWVIDLIYKPKETLFLREARIKGCQTLNGLGMLLEQGVLAFEQWSGLKPPVEVMARELERWV</sequence>
<dbReference type="GO" id="GO:0050661">
    <property type="term" value="F:NADP binding"/>
    <property type="evidence" value="ECO:0007669"/>
    <property type="project" value="InterPro"/>
</dbReference>
<evidence type="ECO:0000313" key="14">
    <source>
        <dbReference type="EMBL" id="QNB47654.1"/>
    </source>
</evidence>
<feature type="domain" description="SDH C-terminal" evidence="13">
    <location>
        <begin position="252"/>
        <end position="281"/>
    </location>
</feature>
<dbReference type="InterPro" id="IPR011342">
    <property type="entry name" value="Shikimate_DH"/>
</dbReference>
<evidence type="ECO:0000313" key="15">
    <source>
        <dbReference type="Proteomes" id="UP000515847"/>
    </source>
</evidence>
<dbReference type="KEGG" id="tfr:BR63_16055"/>